<evidence type="ECO:0000313" key="2">
    <source>
        <dbReference type="EMBL" id="GGF08040.1"/>
    </source>
</evidence>
<accession>A0ABQ1U0U6</accession>
<dbReference type="SUPFAM" id="SSF48452">
    <property type="entry name" value="TPR-like"/>
    <property type="match status" value="1"/>
</dbReference>
<name>A0ABQ1U0U6_9BACT</name>
<sequence>MLALFFMRRRCQSTLRIVCLCLVAAFPRFGQAQAVVEELGKLYASGQLAAAISLGEKELRTHGEQNGVSMFVGRAYTDKQQFQAAIPYLTRSLTAAGSSPDVQAWSEAYLGTCYYALQDYAKANQAFEHVVAAAATKNVTAYATRRLGMLRAQELAASWRFVETAHYRFHLQAPEHLGSVEEFTAAHERAYERSNRFFQAPLPRKIDYYVWDERALATKMLGQNLGFTVPELLTTHALKGQTKGHETAHVLTFYGLQPSPQTRLINEGIAVCFDQTTRDRMELARQATGGTVDVWQMWEKPQTYSDDQLYPVGGALLEYLLAHSPEADVKQLLREQTPELGRKLFSKQIADFEKELSTPGPGLVAVSGSFQKNTPSPAEAAAPVKLDAALVNATVERQNAADKFYKILVLLNGVPIPAAQMQKINPQQIRDVKVLKTKAEITPYTDVELNGIILITAAG</sequence>
<keyword evidence="3" id="KW-1185">Reference proteome</keyword>
<dbReference type="Gene3D" id="1.25.40.10">
    <property type="entry name" value="Tetratricopeptide repeat domain"/>
    <property type="match status" value="1"/>
</dbReference>
<reference evidence="3" key="1">
    <citation type="journal article" date="2019" name="Int. J. Syst. Evol. Microbiol.">
        <title>The Global Catalogue of Microorganisms (GCM) 10K type strain sequencing project: providing services to taxonomists for standard genome sequencing and annotation.</title>
        <authorList>
            <consortium name="The Broad Institute Genomics Platform"/>
            <consortium name="The Broad Institute Genome Sequencing Center for Infectious Disease"/>
            <person name="Wu L."/>
            <person name="Ma J."/>
        </authorList>
    </citation>
    <scope>NUCLEOTIDE SEQUENCE [LARGE SCALE GENOMIC DNA]</scope>
    <source>
        <strain evidence="3">CGMCC 1.15197</strain>
    </source>
</reference>
<protein>
    <recommendedName>
        <fullName evidence="4">Tetratricopeptide repeat protein</fullName>
    </recommendedName>
</protein>
<dbReference type="EMBL" id="BMHT01000003">
    <property type="protein sequence ID" value="GGF08040.1"/>
    <property type="molecule type" value="Genomic_DNA"/>
</dbReference>
<organism evidence="2 3">
    <name type="scientific">Hymenobacter cavernae</name>
    <dbReference type="NCBI Taxonomy" id="2044852"/>
    <lineage>
        <taxon>Bacteria</taxon>
        <taxon>Pseudomonadati</taxon>
        <taxon>Bacteroidota</taxon>
        <taxon>Cytophagia</taxon>
        <taxon>Cytophagales</taxon>
        <taxon>Hymenobacteraceae</taxon>
        <taxon>Hymenobacter</taxon>
    </lineage>
</organism>
<proteinExistence type="predicted"/>
<dbReference type="Proteomes" id="UP000632273">
    <property type="component" value="Unassembled WGS sequence"/>
</dbReference>
<feature type="chain" id="PRO_5046416016" description="Tetratricopeptide repeat protein" evidence="1">
    <location>
        <begin position="35"/>
        <end position="459"/>
    </location>
</feature>
<keyword evidence="1" id="KW-0732">Signal</keyword>
<evidence type="ECO:0000313" key="3">
    <source>
        <dbReference type="Proteomes" id="UP000632273"/>
    </source>
</evidence>
<feature type="signal peptide" evidence="1">
    <location>
        <begin position="1"/>
        <end position="34"/>
    </location>
</feature>
<comment type="caution">
    <text evidence="2">The sequence shown here is derived from an EMBL/GenBank/DDBJ whole genome shotgun (WGS) entry which is preliminary data.</text>
</comment>
<evidence type="ECO:0008006" key="4">
    <source>
        <dbReference type="Google" id="ProtNLM"/>
    </source>
</evidence>
<dbReference type="InterPro" id="IPR011990">
    <property type="entry name" value="TPR-like_helical_dom_sf"/>
</dbReference>
<evidence type="ECO:0000256" key="1">
    <source>
        <dbReference type="SAM" id="SignalP"/>
    </source>
</evidence>
<gene>
    <name evidence="2" type="ORF">GCM10011383_18960</name>
</gene>